<evidence type="ECO:0000256" key="3">
    <source>
        <dbReference type="ARBA" id="ARBA00022448"/>
    </source>
</evidence>
<comment type="similarity">
    <text evidence="2 8">Belongs to the BioY family.</text>
</comment>
<dbReference type="InterPro" id="IPR003784">
    <property type="entry name" value="BioY"/>
</dbReference>
<dbReference type="PANTHER" id="PTHR34295">
    <property type="entry name" value="BIOTIN TRANSPORTER BIOY"/>
    <property type="match status" value="1"/>
</dbReference>
<feature type="transmembrane region" description="Helical" evidence="9">
    <location>
        <begin position="38"/>
        <end position="71"/>
    </location>
</feature>
<feature type="transmembrane region" description="Helical" evidence="9">
    <location>
        <begin position="6"/>
        <end position="26"/>
    </location>
</feature>
<evidence type="ECO:0000256" key="2">
    <source>
        <dbReference type="ARBA" id="ARBA00010692"/>
    </source>
</evidence>
<gene>
    <name evidence="10" type="ORF">BMR96_01660</name>
</gene>
<organism evidence="10 11">
    <name type="scientific">Leuconostoc pseudomesenteroides</name>
    <dbReference type="NCBI Taxonomy" id="33968"/>
    <lineage>
        <taxon>Bacteria</taxon>
        <taxon>Bacillati</taxon>
        <taxon>Bacillota</taxon>
        <taxon>Bacilli</taxon>
        <taxon>Lactobacillales</taxon>
        <taxon>Lactobacillaceae</taxon>
        <taxon>Leuconostoc</taxon>
    </lineage>
</organism>
<dbReference type="Pfam" id="PF02632">
    <property type="entry name" value="BioY"/>
    <property type="match status" value="1"/>
</dbReference>
<keyword evidence="7 8" id="KW-0472">Membrane</keyword>
<dbReference type="PANTHER" id="PTHR34295:SF4">
    <property type="entry name" value="BIOTIN TRANSPORTER BIOY-RELATED"/>
    <property type="match status" value="1"/>
</dbReference>
<evidence type="ECO:0000256" key="6">
    <source>
        <dbReference type="ARBA" id="ARBA00022989"/>
    </source>
</evidence>
<name>A0A1X0VFN3_LEUPS</name>
<feature type="transmembrane region" description="Helical" evidence="9">
    <location>
        <begin position="138"/>
        <end position="167"/>
    </location>
</feature>
<dbReference type="eggNOG" id="COG1268">
    <property type="taxonomic scope" value="Bacteria"/>
</dbReference>
<evidence type="ECO:0000256" key="9">
    <source>
        <dbReference type="SAM" id="Phobius"/>
    </source>
</evidence>
<dbReference type="RefSeq" id="WP_004911655.1">
    <property type="nucleotide sequence ID" value="NZ_MPLS01000003.1"/>
</dbReference>
<dbReference type="EMBL" id="MPLS01000003">
    <property type="protein sequence ID" value="ORI98523.1"/>
    <property type="molecule type" value="Genomic_DNA"/>
</dbReference>
<dbReference type="STRING" id="33968.BMS77_00345"/>
<keyword evidence="5 9" id="KW-0812">Transmembrane</keyword>
<dbReference type="AlphaFoldDB" id="A0A1X0VFN3"/>
<feature type="transmembrane region" description="Helical" evidence="9">
    <location>
        <begin position="109"/>
        <end position="132"/>
    </location>
</feature>
<evidence type="ECO:0000256" key="1">
    <source>
        <dbReference type="ARBA" id="ARBA00004651"/>
    </source>
</evidence>
<evidence type="ECO:0000256" key="5">
    <source>
        <dbReference type="ARBA" id="ARBA00022692"/>
    </source>
</evidence>
<protein>
    <recommendedName>
        <fullName evidence="8">Biotin transporter</fullName>
    </recommendedName>
</protein>
<keyword evidence="3 8" id="KW-0813">Transport</keyword>
<comment type="subcellular location">
    <subcellularLocation>
        <location evidence="1 8">Cell membrane</location>
        <topology evidence="1 8">Multi-pass membrane protein</topology>
    </subcellularLocation>
</comment>
<proteinExistence type="inferred from homology"/>
<evidence type="ECO:0000313" key="11">
    <source>
        <dbReference type="Proteomes" id="UP000192288"/>
    </source>
</evidence>
<dbReference type="Proteomes" id="UP000192288">
    <property type="component" value="Unassembled WGS sequence"/>
</dbReference>
<keyword evidence="6 9" id="KW-1133">Transmembrane helix</keyword>
<evidence type="ECO:0000256" key="4">
    <source>
        <dbReference type="ARBA" id="ARBA00022475"/>
    </source>
</evidence>
<dbReference type="PIRSF" id="PIRSF016661">
    <property type="entry name" value="BioY"/>
    <property type="match status" value="1"/>
</dbReference>
<sequence>MKNNTQRIAITAVLTALLLIIGPLAINVGPVPMTLQTLIVALVASVASTRVSLTAIGLYIVLGALGLPVFAGYSSGFAVLIGPTAGYLWSFLLYAPIIGLTIKHTSNILALIVANVVAVVVNLAIGTIWLSISTHMSATAAIAAGVTPFVLSGLIKIIVVVLATVLIRQATQKMRLTV</sequence>
<dbReference type="Gene3D" id="1.10.1760.20">
    <property type="match status" value="1"/>
</dbReference>
<dbReference type="GO" id="GO:0005886">
    <property type="term" value="C:plasma membrane"/>
    <property type="evidence" value="ECO:0007669"/>
    <property type="project" value="UniProtKB-SubCell"/>
</dbReference>
<reference evidence="10 11" key="1">
    <citation type="journal article" date="2017" name="Front. Microbiol.">
        <title>Genomic Characterization of Dairy Associated Leuconostoc Species and Diversity of Leuconostocs in Undefined Mixed Mesophilic Starter Cultures.</title>
        <authorList>
            <person name="Frantzen C.A."/>
            <person name="Kot W."/>
            <person name="Pedersen T.B."/>
            <person name="Ardo Y.M."/>
            <person name="Broadbent J.R."/>
            <person name="Neve H."/>
            <person name="Hansen L.H."/>
            <person name="Dal Bello F."/>
            <person name="Ostlie H.M."/>
            <person name="Kleppen H.P."/>
            <person name="Vogensen F.K."/>
            <person name="Holo H."/>
        </authorList>
    </citation>
    <scope>NUCLEOTIDE SEQUENCE [LARGE SCALE GENOMIC DNA]</scope>
    <source>
        <strain evidence="10 11">LMGCF08</strain>
    </source>
</reference>
<keyword evidence="4 8" id="KW-1003">Cell membrane</keyword>
<comment type="caution">
    <text evidence="10">The sequence shown here is derived from an EMBL/GenBank/DDBJ whole genome shotgun (WGS) entry which is preliminary data.</text>
</comment>
<feature type="transmembrane region" description="Helical" evidence="9">
    <location>
        <begin position="77"/>
        <end position="97"/>
    </location>
</feature>
<evidence type="ECO:0000256" key="8">
    <source>
        <dbReference type="PIRNR" id="PIRNR016661"/>
    </source>
</evidence>
<dbReference type="GO" id="GO:0015225">
    <property type="term" value="F:biotin transmembrane transporter activity"/>
    <property type="evidence" value="ECO:0007669"/>
    <property type="project" value="UniProtKB-UniRule"/>
</dbReference>
<evidence type="ECO:0000256" key="7">
    <source>
        <dbReference type="ARBA" id="ARBA00023136"/>
    </source>
</evidence>
<evidence type="ECO:0000313" key="10">
    <source>
        <dbReference type="EMBL" id="ORI98523.1"/>
    </source>
</evidence>
<accession>A0A1X0VFN3</accession>